<accession>A0A0W0R119</accession>
<dbReference type="STRING" id="45056.Lade_2068"/>
<evidence type="ECO:0000313" key="4">
    <source>
        <dbReference type="Proteomes" id="UP000281170"/>
    </source>
</evidence>
<proteinExistence type="predicted"/>
<protein>
    <submittedName>
        <fullName evidence="1 2">Cysteine protease</fullName>
    </submittedName>
</protein>
<geneLocation type="plasmid" evidence="2 4">
    <name>5</name>
</geneLocation>
<dbReference type="RefSeq" id="WP_058463119.1">
    <property type="nucleotide sequence ID" value="NZ_CAAAHS010000001.1"/>
</dbReference>
<dbReference type="SUPFAM" id="SSF54001">
    <property type="entry name" value="Cysteine proteinases"/>
    <property type="match status" value="1"/>
</dbReference>
<dbReference type="EMBL" id="LNKA01000019">
    <property type="protein sequence ID" value="KTC64774.1"/>
    <property type="molecule type" value="Genomic_DNA"/>
</dbReference>
<sequence>MKFFIIFISVLLNGVAVSRPDVKLIGELNQTITLPSNKLANSIPLNRDISLLKLKFSDTALETMSKRASFILANDNKTESCDGPRSIQLGMNNIPVLDQGSHATCATFANTAAIDAGLGQGDYISQLCLLQLGLTLESEKLAWTPSGWSGTLGPIVLKTIDTFGVVSKQNQKIYGCGGLKEYPTDGTGPTSGISLADYHENSDALRRIAGWSPILDIAEYTKVDKNITFQDVRNALVSGDRVTIGVALVDFELGTVGAVGKYKNENDTWVLTHEMLVDLYKQTASLAGHEMIVTGYDDDAVAYEYGDEKIRHQGLFKLRNSWGDKLGDGGDFYMSYDYFKTQVIEAQRIKIRKNY</sequence>
<dbReference type="GO" id="GO:0006508">
    <property type="term" value="P:proteolysis"/>
    <property type="evidence" value="ECO:0007669"/>
    <property type="project" value="UniProtKB-KW"/>
</dbReference>
<gene>
    <name evidence="1" type="ORF">Lade_2068</name>
    <name evidence="2" type="ORF">NCTC12735_00093</name>
</gene>
<evidence type="ECO:0000313" key="3">
    <source>
        <dbReference type="Proteomes" id="UP000054859"/>
    </source>
</evidence>
<dbReference type="PATRIC" id="fig|45056.6.peg.2138"/>
<name>A0A0W0R119_9GAMM</name>
<dbReference type="InterPro" id="IPR038765">
    <property type="entry name" value="Papain-like_cys_pep_sf"/>
</dbReference>
<dbReference type="EMBL" id="LR134414">
    <property type="protein sequence ID" value="VEH81905.1"/>
    <property type="molecule type" value="Genomic_DNA"/>
</dbReference>
<evidence type="ECO:0000313" key="1">
    <source>
        <dbReference type="EMBL" id="KTC64774.1"/>
    </source>
</evidence>
<keyword evidence="2" id="KW-0614">Plasmid</keyword>
<evidence type="ECO:0000313" key="2">
    <source>
        <dbReference type="EMBL" id="VEH81905.1"/>
    </source>
</evidence>
<reference evidence="1 3" key="1">
    <citation type="submission" date="2015-11" db="EMBL/GenBank/DDBJ databases">
        <title>Identification of large and diverse effector repertoires of 38 Legionella species.</title>
        <authorList>
            <person name="Burstein D."/>
            <person name="Amaro F."/>
            <person name="Zusman T."/>
            <person name="Lifshitz Z."/>
            <person name="Cohen O."/>
            <person name="Gilbert J.A."/>
            <person name="Pupko T."/>
            <person name="Shuman H.A."/>
            <person name="Segal G."/>
        </authorList>
    </citation>
    <scope>NUCLEOTIDE SEQUENCE [LARGE SCALE GENOMIC DNA]</scope>
    <source>
        <strain evidence="1 3">1762-AUS-E</strain>
    </source>
</reference>
<dbReference type="Proteomes" id="UP000281170">
    <property type="component" value="Plasmid 5"/>
</dbReference>
<reference evidence="2 4" key="2">
    <citation type="submission" date="2018-12" db="EMBL/GenBank/DDBJ databases">
        <authorList>
            <consortium name="Pathogen Informatics"/>
        </authorList>
    </citation>
    <scope>NUCLEOTIDE SEQUENCE [LARGE SCALE GENOMIC DNA]</scope>
    <source>
        <strain evidence="2 4">NCTC12735</strain>
        <plasmid evidence="4">5</plasmid>
    </source>
</reference>
<dbReference type="Pfam" id="PF03051">
    <property type="entry name" value="Peptidase_C1_2"/>
    <property type="match status" value="1"/>
</dbReference>
<dbReference type="Proteomes" id="UP000054859">
    <property type="component" value="Unassembled WGS sequence"/>
</dbReference>
<keyword evidence="1" id="KW-0378">Hydrolase</keyword>
<organism evidence="1 3">
    <name type="scientific">Legionella adelaidensis</name>
    <dbReference type="NCBI Taxonomy" id="45056"/>
    <lineage>
        <taxon>Bacteria</taxon>
        <taxon>Pseudomonadati</taxon>
        <taxon>Pseudomonadota</taxon>
        <taxon>Gammaproteobacteria</taxon>
        <taxon>Legionellales</taxon>
        <taxon>Legionellaceae</taxon>
        <taxon>Legionella</taxon>
    </lineage>
</organism>
<dbReference type="GO" id="GO:0070005">
    <property type="term" value="F:cysteine-type aminopeptidase activity"/>
    <property type="evidence" value="ECO:0007669"/>
    <property type="project" value="InterPro"/>
</dbReference>
<keyword evidence="3" id="KW-1185">Reference proteome</keyword>
<dbReference type="KEGG" id="ladl:NCTC12735_00093"/>
<keyword evidence="1" id="KW-0645">Protease</keyword>
<dbReference type="Gene3D" id="3.90.70.10">
    <property type="entry name" value="Cysteine proteinases"/>
    <property type="match status" value="1"/>
</dbReference>
<dbReference type="AlphaFoldDB" id="A0A0W0R119"/>
<dbReference type="OrthoDB" id="3648721at2"/>
<dbReference type="CDD" id="cd02619">
    <property type="entry name" value="Peptidase_C1"/>
    <property type="match status" value="1"/>
</dbReference>
<dbReference type="InterPro" id="IPR004134">
    <property type="entry name" value="Peptidase_C1B"/>
</dbReference>